<proteinExistence type="predicted"/>
<evidence type="ECO:0000256" key="4">
    <source>
        <dbReference type="SAM" id="Phobius"/>
    </source>
</evidence>
<dbReference type="InterPro" id="IPR000415">
    <property type="entry name" value="Nitroreductase-like"/>
</dbReference>
<dbReference type="Gene3D" id="3.40.109.10">
    <property type="entry name" value="NADH Oxidase"/>
    <property type="match status" value="1"/>
</dbReference>
<dbReference type="Proteomes" id="UP001491088">
    <property type="component" value="Chromosome"/>
</dbReference>
<dbReference type="InterPro" id="IPR050627">
    <property type="entry name" value="Nitroreductase/BluB"/>
</dbReference>
<keyword evidence="1" id="KW-0285">Flavoprotein</keyword>
<keyword evidence="2" id="KW-0288">FMN</keyword>
<keyword evidence="4" id="KW-0812">Transmembrane</keyword>
<organism evidence="6 7">
    <name type="scientific">Polaribacter marinaquae</name>
    <dbReference type="NCBI Taxonomy" id="1642819"/>
    <lineage>
        <taxon>Bacteria</taxon>
        <taxon>Pseudomonadati</taxon>
        <taxon>Bacteroidota</taxon>
        <taxon>Flavobacteriia</taxon>
        <taxon>Flavobacteriales</taxon>
        <taxon>Flavobacteriaceae</taxon>
    </lineage>
</organism>
<sequence>MKKILIKIYKFQIRFRTQILPKLFVFNPFLSSLYYLLFSNQFKREQHAVLKGKMKHLKDLKFHKNNIYTLIRNVHRVEKGLIMKERRLIFAVDFISETMDAFIALWSVEKISKNAQYQWFYDVLNEYFEVTGSHKVIDSERARFKEHTKKYIEKKSNNNTIKNSPYRRHLKVESKISYDQFYDLTVYRRSVRWFLDKKVSHDLVDKAILAAKQSPSACNRQPFKFRIFDDPILLKEVANLPMGVKGYVEGIPMMIAVVGNLDAYFDERDRHIIYIDGSLASMTFMYALETLGLSSCAINWPDIEHLEKKMEMTLKLEKHERVIMWIAVGHPDLDLKVAYSGKREISDIRTYNK</sequence>
<dbReference type="CDD" id="cd02062">
    <property type="entry name" value="Nitro_FMN_reductase"/>
    <property type="match status" value="1"/>
</dbReference>
<name>A0ABZ2TUM0_9FLAO</name>
<evidence type="ECO:0000256" key="3">
    <source>
        <dbReference type="ARBA" id="ARBA00023002"/>
    </source>
</evidence>
<reference evidence="6 7" key="1">
    <citation type="submission" date="2024-03" db="EMBL/GenBank/DDBJ databases">
        <authorList>
            <person name="Cao K."/>
        </authorList>
    </citation>
    <scope>NUCLEOTIDE SEQUENCE [LARGE SCALE GENOMIC DNA]</scope>
    <source>
        <strain evidence="6 7">MCCC 1K00696</strain>
    </source>
</reference>
<keyword evidence="4" id="KW-0472">Membrane</keyword>
<dbReference type="Pfam" id="PF00881">
    <property type="entry name" value="Nitroreductase"/>
    <property type="match status" value="2"/>
</dbReference>
<evidence type="ECO:0000259" key="5">
    <source>
        <dbReference type="Pfam" id="PF00881"/>
    </source>
</evidence>
<keyword evidence="3" id="KW-0560">Oxidoreductase</keyword>
<keyword evidence="4" id="KW-1133">Transmembrane helix</keyword>
<dbReference type="SUPFAM" id="SSF55469">
    <property type="entry name" value="FMN-dependent nitroreductase-like"/>
    <property type="match status" value="1"/>
</dbReference>
<feature type="transmembrane region" description="Helical" evidence="4">
    <location>
        <begin position="20"/>
        <end position="38"/>
    </location>
</feature>
<evidence type="ECO:0000313" key="7">
    <source>
        <dbReference type="Proteomes" id="UP001491088"/>
    </source>
</evidence>
<evidence type="ECO:0000256" key="1">
    <source>
        <dbReference type="ARBA" id="ARBA00022630"/>
    </source>
</evidence>
<evidence type="ECO:0000313" key="6">
    <source>
        <dbReference type="EMBL" id="WYW56833.1"/>
    </source>
</evidence>
<evidence type="ECO:0000256" key="2">
    <source>
        <dbReference type="ARBA" id="ARBA00022643"/>
    </source>
</evidence>
<dbReference type="RefSeq" id="WP_340934909.1">
    <property type="nucleotide sequence ID" value="NZ_CP150496.1"/>
</dbReference>
<feature type="domain" description="Nitroreductase" evidence="5">
    <location>
        <begin position="250"/>
        <end position="330"/>
    </location>
</feature>
<keyword evidence="7" id="KW-1185">Reference proteome</keyword>
<gene>
    <name evidence="6" type="ORF">WG950_06135</name>
</gene>
<dbReference type="PANTHER" id="PTHR23026">
    <property type="entry name" value="NADPH NITROREDUCTASE"/>
    <property type="match status" value="1"/>
</dbReference>
<dbReference type="EMBL" id="CP150496">
    <property type="protein sequence ID" value="WYW56833.1"/>
    <property type="molecule type" value="Genomic_DNA"/>
</dbReference>
<dbReference type="PANTHER" id="PTHR23026:SF90">
    <property type="entry name" value="IODOTYROSINE DEIODINASE 1"/>
    <property type="match status" value="1"/>
</dbReference>
<dbReference type="InterPro" id="IPR029479">
    <property type="entry name" value="Nitroreductase"/>
</dbReference>
<protein>
    <submittedName>
        <fullName evidence="6">Nitroreductase family protein</fullName>
    </submittedName>
</protein>
<feature type="domain" description="Nitroreductase" evidence="5">
    <location>
        <begin position="187"/>
        <end position="237"/>
    </location>
</feature>
<accession>A0ABZ2TUM0</accession>